<dbReference type="CDD" id="cd04950">
    <property type="entry name" value="GT4_TuaH-like"/>
    <property type="match status" value="1"/>
</dbReference>
<feature type="compositionally biased region" description="Polar residues" evidence="1">
    <location>
        <begin position="15"/>
        <end position="37"/>
    </location>
</feature>
<sequence>MFDLDLDFIPGGGNSSLSSEPEVTSTSAYSSTVNTTPKAAPKLTNDSSLEAYLTSVSAIICLSHLRWDFVYQRPQHLLSRFAKHTRLFYFEEPYFYDNAEPRLEMQERENGRVTIVVAHLPNGLTPAESDAKQTELLNAFMADHDLENTVFWYYTPMALEISRQFTPALTVFDVMDELSAFKFAPPRLLELETELLAKADVVFTGGQSLYEAKKDRHKEVYAFPSSIDKVHFGQARQPQADPADQANIPHPRMGFFGVVDERFDIELLREVATARPEWQFVIIGPVVKIDPAILPSSSNIHYLGGKSYQELPSYLAGWDVAMLLFAHNESTKYISPTKTPEYLAAGKPVVSTSIRDVVRPYGELNLVHIADGAQEFETALAKALVQKDDKKWMHRADEYLSGISWDKTWQNMVRLMQCVSTERKSKKGSASK</sequence>
<dbReference type="SUPFAM" id="SSF53756">
    <property type="entry name" value="UDP-Glycosyltransferase/glycogen phosphorylase"/>
    <property type="match status" value="1"/>
</dbReference>
<evidence type="ECO:0000313" key="2">
    <source>
        <dbReference type="EMBL" id="RNI26068.1"/>
    </source>
</evidence>
<dbReference type="AlphaFoldDB" id="A0A3M9MN19"/>
<keyword evidence="2" id="KW-0808">Transferase</keyword>
<accession>A0A3M9MN19</accession>
<proteinExistence type="predicted"/>
<dbReference type="RefSeq" id="WP_123127691.1">
    <property type="nucleotide sequence ID" value="NZ_RJJD01000008.1"/>
</dbReference>
<keyword evidence="3" id="KW-1185">Reference proteome</keyword>
<evidence type="ECO:0000313" key="3">
    <source>
        <dbReference type="Proteomes" id="UP000272117"/>
    </source>
</evidence>
<name>A0A3M9MN19_9BACT</name>
<protein>
    <submittedName>
        <fullName evidence="2">Glycosyltransferase family 1 protein</fullName>
    </submittedName>
</protein>
<organism evidence="2 3">
    <name type="scientific">Rufibacter latericius</name>
    <dbReference type="NCBI Taxonomy" id="2487040"/>
    <lineage>
        <taxon>Bacteria</taxon>
        <taxon>Pseudomonadati</taxon>
        <taxon>Bacteroidota</taxon>
        <taxon>Cytophagia</taxon>
        <taxon>Cytophagales</taxon>
        <taxon>Hymenobacteraceae</taxon>
        <taxon>Rufibacter</taxon>
    </lineage>
</organism>
<dbReference type="Gene3D" id="3.40.50.2000">
    <property type="entry name" value="Glycogen Phosphorylase B"/>
    <property type="match status" value="1"/>
</dbReference>
<feature type="region of interest" description="Disordered" evidence="1">
    <location>
        <begin position="13"/>
        <end position="41"/>
    </location>
</feature>
<dbReference type="GO" id="GO:0016740">
    <property type="term" value="F:transferase activity"/>
    <property type="evidence" value="ECO:0007669"/>
    <property type="project" value="UniProtKB-KW"/>
</dbReference>
<reference evidence="2 3" key="1">
    <citation type="submission" date="2018-11" db="EMBL/GenBank/DDBJ databases">
        <title>Rufibacter latericius sp. nov., isolated from water in Baiyang Lake.</title>
        <authorList>
            <person name="Yang Y."/>
        </authorList>
    </citation>
    <scope>NUCLEOTIDE SEQUENCE [LARGE SCALE GENOMIC DNA]</scope>
    <source>
        <strain evidence="2 3">R-22-1c-1</strain>
    </source>
</reference>
<dbReference type="Proteomes" id="UP000272117">
    <property type="component" value="Unassembled WGS sequence"/>
</dbReference>
<comment type="caution">
    <text evidence="2">The sequence shown here is derived from an EMBL/GenBank/DDBJ whole genome shotgun (WGS) entry which is preliminary data.</text>
</comment>
<gene>
    <name evidence="2" type="ORF">EFB08_14695</name>
</gene>
<dbReference type="EMBL" id="RJJD01000008">
    <property type="protein sequence ID" value="RNI26068.1"/>
    <property type="molecule type" value="Genomic_DNA"/>
</dbReference>
<dbReference type="OrthoDB" id="9816564at2"/>
<evidence type="ECO:0000256" key="1">
    <source>
        <dbReference type="SAM" id="MobiDB-lite"/>
    </source>
</evidence>
<dbReference type="Pfam" id="PF13692">
    <property type="entry name" value="Glyco_trans_1_4"/>
    <property type="match status" value="1"/>
</dbReference>